<dbReference type="EMBL" id="CASHTH010000815">
    <property type="protein sequence ID" value="CAI8008092.1"/>
    <property type="molecule type" value="Genomic_DNA"/>
</dbReference>
<sequence>MACSVLIKVAQPFFVGIWRCG</sequence>
<protein>
    <submittedName>
        <fullName evidence="1">Uncharacterized protein</fullName>
    </submittedName>
</protein>
<evidence type="ECO:0000313" key="2">
    <source>
        <dbReference type="Proteomes" id="UP001174909"/>
    </source>
</evidence>
<comment type="caution">
    <text evidence="1">The sequence shown here is derived from an EMBL/GenBank/DDBJ whole genome shotgun (WGS) entry which is preliminary data.</text>
</comment>
<dbReference type="Proteomes" id="UP001174909">
    <property type="component" value="Unassembled WGS sequence"/>
</dbReference>
<keyword evidence="2" id="KW-1185">Reference proteome</keyword>
<organism evidence="1 2">
    <name type="scientific">Geodia barretti</name>
    <name type="common">Barrett's horny sponge</name>
    <dbReference type="NCBI Taxonomy" id="519541"/>
    <lineage>
        <taxon>Eukaryota</taxon>
        <taxon>Metazoa</taxon>
        <taxon>Porifera</taxon>
        <taxon>Demospongiae</taxon>
        <taxon>Heteroscleromorpha</taxon>
        <taxon>Tetractinellida</taxon>
        <taxon>Astrophorina</taxon>
        <taxon>Geodiidae</taxon>
        <taxon>Geodia</taxon>
    </lineage>
</organism>
<evidence type="ECO:0000313" key="1">
    <source>
        <dbReference type="EMBL" id="CAI8008092.1"/>
    </source>
</evidence>
<gene>
    <name evidence="1" type="ORF">GBAR_LOCUS5596</name>
</gene>
<proteinExistence type="predicted"/>
<name>A0AA35RBU8_GEOBA</name>
<reference evidence="1" key="1">
    <citation type="submission" date="2023-03" db="EMBL/GenBank/DDBJ databases">
        <authorList>
            <person name="Steffen K."/>
            <person name="Cardenas P."/>
        </authorList>
    </citation>
    <scope>NUCLEOTIDE SEQUENCE</scope>
</reference>
<dbReference type="AlphaFoldDB" id="A0AA35RBU8"/>
<accession>A0AA35RBU8</accession>